<dbReference type="OrthoDB" id="9809908at2"/>
<dbReference type="AlphaFoldDB" id="A0A3N4QK45"/>
<dbReference type="InterPro" id="IPR010559">
    <property type="entry name" value="Sig_transdc_His_kin_internal"/>
</dbReference>
<feature type="transmembrane region" description="Helical" evidence="1">
    <location>
        <begin position="29"/>
        <end position="52"/>
    </location>
</feature>
<feature type="transmembrane region" description="Helical" evidence="1">
    <location>
        <begin position="7"/>
        <end position="23"/>
    </location>
</feature>
<feature type="transmembrane region" description="Helical" evidence="1">
    <location>
        <begin position="68"/>
        <end position="87"/>
    </location>
</feature>
<protein>
    <recommendedName>
        <fullName evidence="2">Signal transduction histidine kinase internal region domain-containing protein</fullName>
    </recommendedName>
</protein>
<dbReference type="InterPro" id="IPR050640">
    <property type="entry name" value="Bact_2-comp_sensor_kinase"/>
</dbReference>
<keyword evidence="1" id="KW-0812">Transmembrane</keyword>
<name>A0A3N4QK45_9BACT</name>
<dbReference type="PANTHER" id="PTHR34220:SF7">
    <property type="entry name" value="SENSOR HISTIDINE KINASE YPDA"/>
    <property type="match status" value="1"/>
</dbReference>
<feature type="domain" description="Signal transduction histidine kinase internal region" evidence="2">
    <location>
        <begin position="146"/>
        <end position="224"/>
    </location>
</feature>
<dbReference type="Proteomes" id="UP000278351">
    <property type="component" value="Unassembled WGS sequence"/>
</dbReference>
<dbReference type="RefSeq" id="WP_123844577.1">
    <property type="nucleotide sequence ID" value="NZ_RPDH01000001.1"/>
</dbReference>
<accession>A0A3N4QK45</accession>
<dbReference type="GO" id="GO:0016020">
    <property type="term" value="C:membrane"/>
    <property type="evidence" value="ECO:0007669"/>
    <property type="project" value="InterPro"/>
</dbReference>
<evidence type="ECO:0000313" key="3">
    <source>
        <dbReference type="EMBL" id="RPE12144.1"/>
    </source>
</evidence>
<evidence type="ECO:0000256" key="1">
    <source>
        <dbReference type="SAM" id="Phobius"/>
    </source>
</evidence>
<organism evidence="3 4">
    <name type="scientific">Chitinophaga lutea</name>
    <dbReference type="NCBI Taxonomy" id="2488634"/>
    <lineage>
        <taxon>Bacteria</taxon>
        <taxon>Pseudomonadati</taxon>
        <taxon>Bacteroidota</taxon>
        <taxon>Chitinophagia</taxon>
        <taxon>Chitinophagales</taxon>
        <taxon>Chitinophagaceae</taxon>
        <taxon>Chitinophaga</taxon>
    </lineage>
</organism>
<gene>
    <name evidence="3" type="ORF">EGT74_00875</name>
</gene>
<dbReference type="PANTHER" id="PTHR34220">
    <property type="entry name" value="SENSOR HISTIDINE KINASE YPDA"/>
    <property type="match status" value="1"/>
</dbReference>
<dbReference type="GO" id="GO:0000155">
    <property type="term" value="F:phosphorelay sensor kinase activity"/>
    <property type="evidence" value="ECO:0007669"/>
    <property type="project" value="InterPro"/>
</dbReference>
<feature type="transmembrane region" description="Helical" evidence="1">
    <location>
        <begin position="107"/>
        <end position="125"/>
    </location>
</feature>
<dbReference type="Pfam" id="PF06580">
    <property type="entry name" value="His_kinase"/>
    <property type="match status" value="1"/>
</dbReference>
<dbReference type="EMBL" id="RPDH01000001">
    <property type="protein sequence ID" value="RPE12144.1"/>
    <property type="molecule type" value="Genomic_DNA"/>
</dbReference>
<proteinExistence type="predicted"/>
<evidence type="ECO:0000259" key="2">
    <source>
        <dbReference type="Pfam" id="PF06580"/>
    </source>
</evidence>
<sequence>MKVKHLAIYGCVITILFQLTFFYQNIGLLDLFTCSVFSSAIWLGTACVTLGVRKKVPGINNRNKRLRIIMAQLVPLTVACTLLNGLLEQLLNMSKIRWQSFVQIEGMTIIISLVVVGIYEGLYYIKQWQQLHEQSEQLRKINFDSQYKFLEDQIKPHFLFNSLNTLSSLIHADPDKAEHFVEEMSSVYRYLLRKNQRELTTLQEELAFIESYVLMLKTRFDDALLISIDIGEQHLDYLLPPFVLQLLVENAVKHNVATPERPLKISIHTDGAHNLHIENNLQKKDTSGYSEKTGLLNLTERYRLLEKSEQLYILEETHRFKVIVPLIHTDQFSPIHVSKSS</sequence>
<keyword evidence="1" id="KW-1133">Transmembrane helix</keyword>
<evidence type="ECO:0000313" key="4">
    <source>
        <dbReference type="Proteomes" id="UP000278351"/>
    </source>
</evidence>
<keyword evidence="1" id="KW-0472">Membrane</keyword>
<keyword evidence="4" id="KW-1185">Reference proteome</keyword>
<reference evidence="3 4" key="1">
    <citation type="submission" date="2018-11" db="EMBL/GenBank/DDBJ databases">
        <title>Chitinophaga lutea sp.nov., isolate from arsenic contaminated soil.</title>
        <authorList>
            <person name="Zong Y."/>
        </authorList>
    </citation>
    <scope>NUCLEOTIDE SEQUENCE [LARGE SCALE GENOMIC DNA]</scope>
    <source>
        <strain evidence="3 4">ZY74</strain>
    </source>
</reference>
<comment type="caution">
    <text evidence="3">The sequence shown here is derived from an EMBL/GenBank/DDBJ whole genome shotgun (WGS) entry which is preliminary data.</text>
</comment>